<dbReference type="AlphaFoldDB" id="A0AB34PUL0"/>
<evidence type="ECO:0000313" key="2">
    <source>
        <dbReference type="EMBL" id="KGR12653.1"/>
    </source>
</evidence>
<feature type="compositionally biased region" description="Basic and acidic residues" evidence="1">
    <location>
        <begin position="99"/>
        <end position="108"/>
    </location>
</feature>
<name>A0AB34PUL0_CANAX</name>
<gene>
    <name evidence="2" type="ORF">MG3_02737</name>
</gene>
<comment type="caution">
    <text evidence="2">The sequence shown here is derived from an EMBL/GenBank/DDBJ whole genome shotgun (WGS) entry which is preliminary data.</text>
</comment>
<feature type="region of interest" description="Disordered" evidence="1">
    <location>
        <begin position="85"/>
        <end position="108"/>
    </location>
</feature>
<proteinExistence type="predicted"/>
<organism evidence="2 3">
    <name type="scientific">Candida albicans P78048</name>
    <dbReference type="NCBI Taxonomy" id="1094989"/>
    <lineage>
        <taxon>Eukaryota</taxon>
        <taxon>Fungi</taxon>
        <taxon>Dikarya</taxon>
        <taxon>Ascomycota</taxon>
        <taxon>Saccharomycotina</taxon>
        <taxon>Pichiomycetes</taxon>
        <taxon>Debaryomycetaceae</taxon>
        <taxon>Candida/Lodderomyces clade</taxon>
        <taxon>Candida</taxon>
    </lineage>
</organism>
<sequence length="108" mass="12775">MFYYLETEVLATTYFIHKKEFTLMLFIVEIYCISRPIKSQIHLKSTRCLGLSISGELCCQKKYVRIKYLNIQTLFLRNKNFVRRSAGSPNQKKIKQKKTTSDVETKIQ</sequence>
<reference evidence="2 3" key="1">
    <citation type="submission" date="2013-12" db="EMBL/GenBank/DDBJ databases">
        <title>The Genome Sequence of Candida albicans P78048.</title>
        <authorList>
            <consortium name="The Broad Institute Genome Sequencing Platform"/>
            <consortium name="The Broad Institute Genome Sequencing Center for Infectious Disease"/>
            <person name="Cuomo C."/>
            <person name="Bennett R."/>
            <person name="Hirakawa M."/>
            <person name="Noverr M."/>
            <person name="Mitchell A."/>
            <person name="Young S.K."/>
            <person name="Zeng Q."/>
            <person name="Gargeya S."/>
            <person name="Fitzgerald M."/>
            <person name="Abouelleil A."/>
            <person name="Alvarado L."/>
            <person name="Berlin A.M."/>
            <person name="Chapman S.B."/>
            <person name="Dewar J."/>
            <person name="Goldberg J."/>
            <person name="Griggs A."/>
            <person name="Gujja S."/>
            <person name="Hansen M."/>
            <person name="Howarth C."/>
            <person name="Imamovic A."/>
            <person name="Larimer J."/>
            <person name="McCowan C."/>
            <person name="Murphy C."/>
            <person name="Pearson M."/>
            <person name="Priest M."/>
            <person name="Roberts A."/>
            <person name="Saif S."/>
            <person name="Shea T."/>
            <person name="Sykes S."/>
            <person name="Wortman J."/>
            <person name="Nusbaum C."/>
            <person name="Birren B."/>
        </authorList>
    </citation>
    <scope>NUCLEOTIDE SEQUENCE [LARGE SCALE GENOMIC DNA]</scope>
    <source>
        <strain evidence="2 3">P78048</strain>
    </source>
</reference>
<evidence type="ECO:0000256" key="1">
    <source>
        <dbReference type="SAM" id="MobiDB-lite"/>
    </source>
</evidence>
<dbReference type="EMBL" id="AJIX01000015">
    <property type="protein sequence ID" value="KGR12653.1"/>
    <property type="molecule type" value="Genomic_DNA"/>
</dbReference>
<protein>
    <submittedName>
        <fullName evidence="2">Uncharacterized protein</fullName>
    </submittedName>
</protein>
<accession>A0AB34PUL0</accession>
<dbReference type="Proteomes" id="UP000030161">
    <property type="component" value="Unassembled WGS sequence"/>
</dbReference>
<evidence type="ECO:0000313" key="3">
    <source>
        <dbReference type="Proteomes" id="UP000030161"/>
    </source>
</evidence>